<proteinExistence type="predicted"/>
<dbReference type="EMBL" id="CAJEWN010001800">
    <property type="protein sequence ID" value="CAD2200116.1"/>
    <property type="molecule type" value="Genomic_DNA"/>
</dbReference>
<feature type="transmembrane region" description="Helical" evidence="1">
    <location>
        <begin position="26"/>
        <end position="47"/>
    </location>
</feature>
<evidence type="ECO:0000256" key="1">
    <source>
        <dbReference type="SAM" id="Phobius"/>
    </source>
</evidence>
<gene>
    <name evidence="2" type="ORF">MENT_LOCUS53559</name>
</gene>
<keyword evidence="1" id="KW-0472">Membrane</keyword>
<name>A0A6V7XLA8_MELEN</name>
<dbReference type="AlphaFoldDB" id="A0A6V7XLA8"/>
<reference evidence="2 3" key="1">
    <citation type="submission" date="2020-08" db="EMBL/GenBank/DDBJ databases">
        <authorList>
            <person name="Koutsovoulos G."/>
            <person name="Danchin GJ E."/>
        </authorList>
    </citation>
    <scope>NUCLEOTIDE SEQUENCE [LARGE SCALE GENOMIC DNA]</scope>
</reference>
<organism evidence="2 3">
    <name type="scientific">Meloidogyne enterolobii</name>
    <name type="common">Root-knot nematode worm</name>
    <name type="synonym">Meloidogyne mayaguensis</name>
    <dbReference type="NCBI Taxonomy" id="390850"/>
    <lineage>
        <taxon>Eukaryota</taxon>
        <taxon>Metazoa</taxon>
        <taxon>Ecdysozoa</taxon>
        <taxon>Nematoda</taxon>
        <taxon>Chromadorea</taxon>
        <taxon>Rhabditida</taxon>
        <taxon>Tylenchina</taxon>
        <taxon>Tylenchomorpha</taxon>
        <taxon>Tylenchoidea</taxon>
        <taxon>Meloidogynidae</taxon>
        <taxon>Meloidogyninae</taxon>
        <taxon>Meloidogyne</taxon>
    </lineage>
</organism>
<comment type="caution">
    <text evidence="2">The sequence shown here is derived from an EMBL/GenBank/DDBJ whole genome shotgun (WGS) entry which is preliminary data.</text>
</comment>
<keyword evidence="1" id="KW-1133">Transmembrane helix</keyword>
<evidence type="ECO:0000313" key="2">
    <source>
        <dbReference type="EMBL" id="CAD2200116.1"/>
    </source>
</evidence>
<protein>
    <submittedName>
        <fullName evidence="2">Uncharacterized protein</fullName>
    </submittedName>
</protein>
<keyword evidence="1" id="KW-0812">Transmembrane</keyword>
<evidence type="ECO:0000313" key="3">
    <source>
        <dbReference type="Proteomes" id="UP000580250"/>
    </source>
</evidence>
<dbReference type="Proteomes" id="UP000580250">
    <property type="component" value="Unassembled WGS sequence"/>
</dbReference>
<accession>A0A6V7XLA8</accession>
<sequence>MIKSCFLLGRVFNVNSSSGIKLDRMYVYFVVFDGILKIQVCICFLYAF</sequence>